<evidence type="ECO:0000256" key="5">
    <source>
        <dbReference type="ARBA" id="ARBA00022989"/>
    </source>
</evidence>
<comment type="caution">
    <text evidence="8">The sequence shown here is derived from an EMBL/GenBank/DDBJ whole genome shotgun (WGS) entry which is preliminary data.</text>
</comment>
<dbReference type="PANTHER" id="PTHR33452:SF4">
    <property type="entry name" value="BLL4328 PROTEIN"/>
    <property type="match status" value="1"/>
</dbReference>
<gene>
    <name evidence="8" type="ORF">J0X19_14930</name>
</gene>
<proteinExistence type="inferred from homology"/>
<comment type="subcellular location">
    <subcellularLocation>
        <location evidence="1">Cell membrane</location>
        <topology evidence="1">Multi-pass membrane protein</topology>
    </subcellularLocation>
</comment>
<evidence type="ECO:0000256" key="1">
    <source>
        <dbReference type="ARBA" id="ARBA00004651"/>
    </source>
</evidence>
<keyword evidence="4 7" id="KW-0812">Transmembrane</keyword>
<dbReference type="GO" id="GO:0005886">
    <property type="term" value="C:plasma membrane"/>
    <property type="evidence" value="ECO:0007669"/>
    <property type="project" value="UniProtKB-SubCell"/>
</dbReference>
<evidence type="ECO:0000256" key="4">
    <source>
        <dbReference type="ARBA" id="ARBA00022692"/>
    </source>
</evidence>
<dbReference type="Proteomes" id="UP000664144">
    <property type="component" value="Unassembled WGS sequence"/>
</dbReference>
<feature type="transmembrane region" description="Helical" evidence="7">
    <location>
        <begin position="102"/>
        <end position="122"/>
    </location>
</feature>
<evidence type="ECO:0000256" key="7">
    <source>
        <dbReference type="SAM" id="Phobius"/>
    </source>
</evidence>
<feature type="transmembrane region" description="Helical" evidence="7">
    <location>
        <begin position="44"/>
        <end position="64"/>
    </location>
</feature>
<evidence type="ECO:0000313" key="8">
    <source>
        <dbReference type="EMBL" id="MBO0359254.1"/>
    </source>
</evidence>
<dbReference type="PANTHER" id="PTHR33452">
    <property type="entry name" value="OXIDOREDUCTASE CATD-RELATED"/>
    <property type="match status" value="1"/>
</dbReference>
<keyword evidence="3" id="KW-1003">Cell membrane</keyword>
<organism evidence="8 9">
    <name type="scientific">Hymenobacter telluris</name>
    <dbReference type="NCBI Taxonomy" id="2816474"/>
    <lineage>
        <taxon>Bacteria</taxon>
        <taxon>Pseudomonadati</taxon>
        <taxon>Bacteroidota</taxon>
        <taxon>Cytophagia</taxon>
        <taxon>Cytophagales</taxon>
        <taxon>Hymenobacteraceae</taxon>
        <taxon>Hymenobacter</taxon>
    </lineage>
</organism>
<evidence type="ECO:0000256" key="3">
    <source>
        <dbReference type="ARBA" id="ARBA00022475"/>
    </source>
</evidence>
<sequence>MNDSVARFAPHAFAILRIVVGVLFAMHGSQKLFGTPGDKPPVELASLMGVAGIIEFVGGLLIAVGFLTRPAAFLSSGTMAVAYFMAHGFQHPLPIINQGELAVVYCFVFLYIWAHGAGIWSLDSMLGRNRAAVAV</sequence>
<keyword evidence="6 7" id="KW-0472">Membrane</keyword>
<feature type="transmembrane region" description="Helical" evidence="7">
    <location>
        <begin position="12"/>
        <end position="29"/>
    </location>
</feature>
<keyword evidence="5 7" id="KW-1133">Transmembrane helix</keyword>
<keyword evidence="9" id="KW-1185">Reference proteome</keyword>
<evidence type="ECO:0000313" key="9">
    <source>
        <dbReference type="Proteomes" id="UP000664144"/>
    </source>
</evidence>
<dbReference type="InterPro" id="IPR051907">
    <property type="entry name" value="DoxX-like_oxidoreductase"/>
</dbReference>
<accession>A0A939EXY6</accession>
<dbReference type="AlphaFoldDB" id="A0A939EXY6"/>
<evidence type="ECO:0000256" key="6">
    <source>
        <dbReference type="ARBA" id="ARBA00023136"/>
    </source>
</evidence>
<name>A0A939EXY6_9BACT</name>
<dbReference type="EMBL" id="JAFLQZ010000010">
    <property type="protein sequence ID" value="MBO0359254.1"/>
    <property type="molecule type" value="Genomic_DNA"/>
</dbReference>
<evidence type="ECO:0000256" key="2">
    <source>
        <dbReference type="ARBA" id="ARBA00006679"/>
    </source>
</evidence>
<reference evidence="8" key="1">
    <citation type="submission" date="2021-03" db="EMBL/GenBank/DDBJ databases">
        <authorList>
            <person name="Kim M.K."/>
        </authorList>
    </citation>
    <scope>NUCLEOTIDE SEQUENCE</scope>
    <source>
        <strain evidence="8">BT186</strain>
    </source>
</reference>
<protein>
    <submittedName>
        <fullName evidence="8">DoxX family protein</fullName>
    </submittedName>
</protein>
<dbReference type="Pfam" id="PF07681">
    <property type="entry name" value="DoxX"/>
    <property type="match status" value="1"/>
</dbReference>
<feature type="transmembrane region" description="Helical" evidence="7">
    <location>
        <begin position="71"/>
        <end position="90"/>
    </location>
</feature>
<comment type="similarity">
    <text evidence="2">Belongs to the DoxX family.</text>
</comment>
<dbReference type="RefSeq" id="WP_206985181.1">
    <property type="nucleotide sequence ID" value="NZ_JAFLQZ010000010.1"/>
</dbReference>
<dbReference type="InterPro" id="IPR032808">
    <property type="entry name" value="DoxX"/>
</dbReference>